<accession>A0A8K0WK92</accession>
<reference evidence="7" key="1">
    <citation type="journal article" date="2021" name="Nat. Commun.">
        <title>Genetic determinants of endophytism in the Arabidopsis root mycobiome.</title>
        <authorList>
            <person name="Mesny F."/>
            <person name="Miyauchi S."/>
            <person name="Thiergart T."/>
            <person name="Pickel B."/>
            <person name="Atanasova L."/>
            <person name="Karlsson M."/>
            <person name="Huettel B."/>
            <person name="Barry K.W."/>
            <person name="Haridas S."/>
            <person name="Chen C."/>
            <person name="Bauer D."/>
            <person name="Andreopoulos W."/>
            <person name="Pangilinan J."/>
            <person name="LaButti K."/>
            <person name="Riley R."/>
            <person name="Lipzen A."/>
            <person name="Clum A."/>
            <person name="Drula E."/>
            <person name="Henrissat B."/>
            <person name="Kohler A."/>
            <person name="Grigoriev I.V."/>
            <person name="Martin F.M."/>
            <person name="Hacquard S."/>
        </authorList>
    </citation>
    <scope>NUCLEOTIDE SEQUENCE</scope>
    <source>
        <strain evidence="7">MPI-CAGE-CH-0235</strain>
    </source>
</reference>
<protein>
    <submittedName>
        <fullName evidence="7">Caffeine resistance protein</fullName>
    </submittedName>
</protein>
<feature type="transmembrane region" description="Helical" evidence="5">
    <location>
        <begin position="368"/>
        <end position="387"/>
    </location>
</feature>
<dbReference type="EMBL" id="JAGPNK010000018">
    <property type="protein sequence ID" value="KAH7305462.1"/>
    <property type="molecule type" value="Genomic_DNA"/>
</dbReference>
<feature type="transmembrane region" description="Helical" evidence="5">
    <location>
        <begin position="110"/>
        <end position="128"/>
    </location>
</feature>
<keyword evidence="2 5" id="KW-0812">Transmembrane</keyword>
<keyword evidence="4 5" id="KW-0472">Membrane</keyword>
<sequence length="521" mass="57530">MTLIVIDSKPLESPTIDDAAAINRQLCAIIAFTMSTKDAQNPAETAETAIYPTRTDVEMAPITLAPKSNDRESFIVAFAEPHDSENPKQWPDRQKWAVTNVLSATGFNRIMVSTIMAPALPLIAAELNMNPTEAAMSLSIYLLATAFGPLLIGPLSELYGRRVVLHSSNIWFLIWNIVCGFATTKGTLIAARLFAGLGASSIYALAGGVLGDVWRPEQRGRSLGIYLVVPLVAVAVGPIIGGFMTSRASWRWMFWSTSIFQALMVVFCLTTFRETYAPTILKRRAAKLRRETGRSYQTLDERNDRHRSIFMILCTNLSRPLRLLACNPVIQASSLISAFNYGILYIVLSSFAELYSVHYHQSIEISGLHYIACAAGEIVGSQLGGPLMDILYRRMVARSADGEHQPEFRLPLVIPGAVLGPLGLFVYGWTAEHLVHWAAVDTGIFFFMAGTQIAGMPMQAYFPRSLAAFLFPLFAPSMYSALGYGWGNTTIAFVGLCLGILSPFLLWVFGPRLRKKLYWVY</sequence>
<dbReference type="PROSITE" id="PS00216">
    <property type="entry name" value="SUGAR_TRANSPORT_1"/>
    <property type="match status" value="1"/>
</dbReference>
<evidence type="ECO:0000313" key="7">
    <source>
        <dbReference type="EMBL" id="KAH7305462.1"/>
    </source>
</evidence>
<dbReference type="InterPro" id="IPR020846">
    <property type="entry name" value="MFS_dom"/>
</dbReference>
<feature type="transmembrane region" description="Helical" evidence="5">
    <location>
        <begin position="491"/>
        <end position="509"/>
    </location>
</feature>
<evidence type="ECO:0000313" key="8">
    <source>
        <dbReference type="Proteomes" id="UP000813444"/>
    </source>
</evidence>
<dbReference type="InterPro" id="IPR036259">
    <property type="entry name" value="MFS_trans_sf"/>
</dbReference>
<dbReference type="PANTHER" id="PTHR23502:SF60">
    <property type="entry name" value="MAJOR FACILITATOR SUPERFAMILY (MFS) PROFILE DOMAIN-CONTAINING PROTEIN-RELATED"/>
    <property type="match status" value="1"/>
</dbReference>
<dbReference type="Pfam" id="PF07690">
    <property type="entry name" value="MFS_1"/>
    <property type="match status" value="1"/>
</dbReference>
<feature type="transmembrane region" description="Helical" evidence="5">
    <location>
        <begin position="223"/>
        <end position="246"/>
    </location>
</feature>
<evidence type="ECO:0000256" key="5">
    <source>
        <dbReference type="SAM" id="Phobius"/>
    </source>
</evidence>
<feature type="transmembrane region" description="Helical" evidence="5">
    <location>
        <begin position="189"/>
        <end position="211"/>
    </location>
</feature>
<evidence type="ECO:0000259" key="6">
    <source>
        <dbReference type="PROSITE" id="PS50850"/>
    </source>
</evidence>
<keyword evidence="3 5" id="KW-1133">Transmembrane helix</keyword>
<evidence type="ECO:0000256" key="4">
    <source>
        <dbReference type="ARBA" id="ARBA00023136"/>
    </source>
</evidence>
<feature type="transmembrane region" description="Helical" evidence="5">
    <location>
        <begin position="134"/>
        <end position="152"/>
    </location>
</feature>
<dbReference type="AlphaFoldDB" id="A0A8K0WK92"/>
<dbReference type="GO" id="GO:0042908">
    <property type="term" value="P:xenobiotic transport"/>
    <property type="evidence" value="ECO:0007669"/>
    <property type="project" value="UniProtKB-ARBA"/>
</dbReference>
<evidence type="ECO:0000256" key="3">
    <source>
        <dbReference type="ARBA" id="ARBA00022989"/>
    </source>
</evidence>
<dbReference type="Gene3D" id="1.20.1250.20">
    <property type="entry name" value="MFS general substrate transporter like domains"/>
    <property type="match status" value="1"/>
</dbReference>
<proteinExistence type="predicted"/>
<comment type="subcellular location">
    <subcellularLocation>
        <location evidence="1">Membrane</location>
        <topology evidence="1">Multi-pass membrane protein</topology>
    </subcellularLocation>
</comment>
<dbReference type="OrthoDB" id="6770063at2759"/>
<feature type="transmembrane region" description="Helical" evidence="5">
    <location>
        <begin position="408"/>
        <end position="429"/>
    </location>
</feature>
<feature type="transmembrane region" description="Helical" evidence="5">
    <location>
        <begin position="435"/>
        <end position="454"/>
    </location>
</feature>
<feature type="transmembrane region" description="Helical" evidence="5">
    <location>
        <begin position="164"/>
        <end position="183"/>
    </location>
</feature>
<feature type="transmembrane region" description="Helical" evidence="5">
    <location>
        <begin position="329"/>
        <end position="348"/>
    </location>
</feature>
<dbReference type="InterPro" id="IPR005829">
    <property type="entry name" value="Sugar_transporter_CS"/>
</dbReference>
<comment type="caution">
    <text evidence="7">The sequence shown here is derived from an EMBL/GenBank/DDBJ whole genome shotgun (WGS) entry which is preliminary data.</text>
</comment>
<evidence type="ECO:0000256" key="1">
    <source>
        <dbReference type="ARBA" id="ARBA00004141"/>
    </source>
</evidence>
<feature type="transmembrane region" description="Helical" evidence="5">
    <location>
        <begin position="466"/>
        <end position="485"/>
    </location>
</feature>
<dbReference type="PANTHER" id="PTHR23502">
    <property type="entry name" value="MAJOR FACILITATOR SUPERFAMILY"/>
    <property type="match status" value="1"/>
</dbReference>
<evidence type="ECO:0000256" key="2">
    <source>
        <dbReference type="ARBA" id="ARBA00022692"/>
    </source>
</evidence>
<gene>
    <name evidence="7" type="ORF">B0I35DRAFT_492833</name>
</gene>
<dbReference type="GO" id="GO:0022857">
    <property type="term" value="F:transmembrane transporter activity"/>
    <property type="evidence" value="ECO:0007669"/>
    <property type="project" value="InterPro"/>
</dbReference>
<organism evidence="7 8">
    <name type="scientific">Stachybotrys elegans</name>
    <dbReference type="NCBI Taxonomy" id="80388"/>
    <lineage>
        <taxon>Eukaryota</taxon>
        <taxon>Fungi</taxon>
        <taxon>Dikarya</taxon>
        <taxon>Ascomycota</taxon>
        <taxon>Pezizomycotina</taxon>
        <taxon>Sordariomycetes</taxon>
        <taxon>Hypocreomycetidae</taxon>
        <taxon>Hypocreales</taxon>
        <taxon>Stachybotryaceae</taxon>
        <taxon>Stachybotrys</taxon>
    </lineage>
</organism>
<dbReference type="GO" id="GO:0016020">
    <property type="term" value="C:membrane"/>
    <property type="evidence" value="ECO:0007669"/>
    <property type="project" value="UniProtKB-SubCell"/>
</dbReference>
<feature type="domain" description="Major facilitator superfamily (MFS) profile" evidence="6">
    <location>
        <begin position="98"/>
        <end position="521"/>
    </location>
</feature>
<name>A0A8K0WK92_9HYPO</name>
<dbReference type="SUPFAM" id="SSF103473">
    <property type="entry name" value="MFS general substrate transporter"/>
    <property type="match status" value="1"/>
</dbReference>
<dbReference type="GO" id="GO:0140115">
    <property type="term" value="P:export across plasma membrane"/>
    <property type="evidence" value="ECO:0007669"/>
    <property type="project" value="UniProtKB-ARBA"/>
</dbReference>
<keyword evidence="8" id="KW-1185">Reference proteome</keyword>
<dbReference type="InterPro" id="IPR011701">
    <property type="entry name" value="MFS"/>
</dbReference>
<dbReference type="Proteomes" id="UP000813444">
    <property type="component" value="Unassembled WGS sequence"/>
</dbReference>
<feature type="transmembrane region" description="Helical" evidence="5">
    <location>
        <begin position="252"/>
        <end position="272"/>
    </location>
</feature>
<dbReference type="PROSITE" id="PS50850">
    <property type="entry name" value="MFS"/>
    <property type="match status" value="1"/>
</dbReference>